<evidence type="ECO:0008006" key="9">
    <source>
        <dbReference type="Google" id="ProtNLM"/>
    </source>
</evidence>
<evidence type="ECO:0000256" key="5">
    <source>
        <dbReference type="ARBA" id="ARBA00023136"/>
    </source>
</evidence>
<proteinExistence type="inferred from homology"/>
<gene>
    <name evidence="7" type="ORF">CEUSTIGMA_g1125.t1</name>
</gene>
<dbReference type="GO" id="GO:0016020">
    <property type="term" value="C:membrane"/>
    <property type="evidence" value="ECO:0007669"/>
    <property type="project" value="UniProtKB-SubCell"/>
</dbReference>
<keyword evidence="3" id="KW-0812">Transmembrane</keyword>
<comment type="subcellular location">
    <subcellularLocation>
        <location evidence="1">Membrane</location>
        <topology evidence="1">Multi-pass membrane protein</topology>
    </subcellularLocation>
</comment>
<dbReference type="PANTHER" id="PTHR11266:SF17">
    <property type="entry name" value="PROTEIN MPV17"/>
    <property type="match status" value="1"/>
</dbReference>
<name>A0A250WS52_9CHLO</name>
<dbReference type="OrthoDB" id="430207at2759"/>
<dbReference type="Pfam" id="PF04117">
    <property type="entry name" value="Mpv17_PMP22"/>
    <property type="match status" value="1"/>
</dbReference>
<dbReference type="Proteomes" id="UP000232323">
    <property type="component" value="Unassembled WGS sequence"/>
</dbReference>
<evidence type="ECO:0000256" key="1">
    <source>
        <dbReference type="ARBA" id="ARBA00004141"/>
    </source>
</evidence>
<evidence type="ECO:0000256" key="2">
    <source>
        <dbReference type="ARBA" id="ARBA00006824"/>
    </source>
</evidence>
<dbReference type="InterPro" id="IPR007248">
    <property type="entry name" value="Mpv17_PMP22"/>
</dbReference>
<accession>A0A250WS52</accession>
<evidence type="ECO:0000313" key="8">
    <source>
        <dbReference type="Proteomes" id="UP000232323"/>
    </source>
</evidence>
<evidence type="ECO:0000256" key="6">
    <source>
        <dbReference type="RuleBase" id="RU363053"/>
    </source>
</evidence>
<dbReference type="EMBL" id="BEGY01000004">
    <property type="protein sequence ID" value="GAX73674.1"/>
    <property type="molecule type" value="Genomic_DNA"/>
</dbReference>
<dbReference type="PANTHER" id="PTHR11266">
    <property type="entry name" value="PEROXISOMAL MEMBRANE PROTEIN 2, PXMP2 MPV17"/>
    <property type="match status" value="1"/>
</dbReference>
<sequence length="247" mass="26360">MLESHPLRTKIITGLIGSFLGDLLAQWLSHRRPFHNKSTDDTSSLITTTAHQQDESKLDKQHQRLLNEDIGDHEGGSKAKVRGSSALLNQPQQTILTILTTGPAGPGVTPVAVAASGPGVTPVAVAASGPGVTPVAVAASGPGVTPVALAASAFPYDLKRALRLLMFNLLSSPVGHFWFQFLDQSIMPGSPTAIQVWPFAHLVNFALIPSSQRILYINVIAILWTAFLSSQASTSPTNQDEKKMKEE</sequence>
<reference evidence="7 8" key="1">
    <citation type="submission" date="2017-08" db="EMBL/GenBank/DDBJ databases">
        <title>Acidophilic green algal genome provides insights into adaptation to an acidic environment.</title>
        <authorList>
            <person name="Hirooka S."/>
            <person name="Hirose Y."/>
            <person name="Kanesaki Y."/>
            <person name="Higuchi S."/>
            <person name="Fujiwara T."/>
            <person name="Onuma R."/>
            <person name="Era A."/>
            <person name="Ohbayashi R."/>
            <person name="Uzuka A."/>
            <person name="Nozaki H."/>
            <person name="Yoshikawa H."/>
            <person name="Miyagishima S.Y."/>
        </authorList>
    </citation>
    <scope>NUCLEOTIDE SEQUENCE [LARGE SCALE GENOMIC DNA]</scope>
    <source>
        <strain evidence="7 8">NIES-2499</strain>
    </source>
</reference>
<comment type="similarity">
    <text evidence="2 6">Belongs to the peroxisomal membrane protein PXMP2/4 family.</text>
</comment>
<protein>
    <recommendedName>
        <fullName evidence="9">Peroxisomal membrane protein MPV17</fullName>
    </recommendedName>
</protein>
<evidence type="ECO:0000256" key="3">
    <source>
        <dbReference type="ARBA" id="ARBA00022692"/>
    </source>
</evidence>
<keyword evidence="8" id="KW-1185">Reference proteome</keyword>
<evidence type="ECO:0000256" key="4">
    <source>
        <dbReference type="ARBA" id="ARBA00022989"/>
    </source>
</evidence>
<keyword evidence="5" id="KW-0472">Membrane</keyword>
<dbReference type="AlphaFoldDB" id="A0A250WS52"/>
<evidence type="ECO:0000313" key="7">
    <source>
        <dbReference type="EMBL" id="GAX73674.1"/>
    </source>
</evidence>
<dbReference type="GO" id="GO:0005737">
    <property type="term" value="C:cytoplasm"/>
    <property type="evidence" value="ECO:0007669"/>
    <property type="project" value="TreeGrafter"/>
</dbReference>
<dbReference type="STRING" id="1157962.A0A250WS52"/>
<keyword evidence="4" id="KW-1133">Transmembrane helix</keyword>
<comment type="caution">
    <text evidence="7">The sequence shown here is derived from an EMBL/GenBank/DDBJ whole genome shotgun (WGS) entry which is preliminary data.</text>
</comment>
<organism evidence="7 8">
    <name type="scientific">Chlamydomonas eustigma</name>
    <dbReference type="NCBI Taxonomy" id="1157962"/>
    <lineage>
        <taxon>Eukaryota</taxon>
        <taxon>Viridiplantae</taxon>
        <taxon>Chlorophyta</taxon>
        <taxon>core chlorophytes</taxon>
        <taxon>Chlorophyceae</taxon>
        <taxon>CS clade</taxon>
        <taxon>Chlamydomonadales</taxon>
        <taxon>Chlamydomonadaceae</taxon>
        <taxon>Chlamydomonas</taxon>
    </lineage>
</organism>